<dbReference type="AlphaFoldDB" id="A0A538SB53"/>
<reference evidence="3 4" key="1">
    <citation type="journal article" date="2019" name="Nat. Microbiol.">
        <title>Mediterranean grassland soil C-N compound turnover is dependent on rainfall and depth, and is mediated by genomically divergent microorganisms.</title>
        <authorList>
            <person name="Diamond S."/>
            <person name="Andeer P.F."/>
            <person name="Li Z."/>
            <person name="Crits-Christoph A."/>
            <person name="Burstein D."/>
            <person name="Anantharaman K."/>
            <person name="Lane K.R."/>
            <person name="Thomas B.C."/>
            <person name="Pan C."/>
            <person name="Northen T.R."/>
            <person name="Banfield J.F."/>
        </authorList>
    </citation>
    <scope>NUCLEOTIDE SEQUENCE [LARGE SCALE GENOMIC DNA]</scope>
    <source>
        <strain evidence="3">WS_2</strain>
    </source>
</reference>
<protein>
    <recommendedName>
        <fullName evidence="2">TonB C-terminal domain-containing protein</fullName>
    </recommendedName>
</protein>
<evidence type="ECO:0000313" key="4">
    <source>
        <dbReference type="Proteomes" id="UP000317716"/>
    </source>
</evidence>
<proteinExistence type="predicted"/>
<feature type="compositionally biased region" description="Basic and acidic residues" evidence="1">
    <location>
        <begin position="54"/>
        <end position="73"/>
    </location>
</feature>
<dbReference type="Proteomes" id="UP000317716">
    <property type="component" value="Unassembled WGS sequence"/>
</dbReference>
<dbReference type="GO" id="GO:0055085">
    <property type="term" value="P:transmembrane transport"/>
    <property type="evidence" value="ECO:0007669"/>
    <property type="project" value="InterPro"/>
</dbReference>
<dbReference type="Gene3D" id="3.30.1150.10">
    <property type="match status" value="1"/>
</dbReference>
<comment type="caution">
    <text evidence="3">The sequence shown here is derived from an EMBL/GenBank/DDBJ whole genome shotgun (WGS) entry which is preliminary data.</text>
</comment>
<evidence type="ECO:0000259" key="2">
    <source>
        <dbReference type="PROSITE" id="PS52015"/>
    </source>
</evidence>
<organism evidence="3 4">
    <name type="scientific">Eiseniibacteriota bacterium</name>
    <dbReference type="NCBI Taxonomy" id="2212470"/>
    <lineage>
        <taxon>Bacteria</taxon>
        <taxon>Candidatus Eiseniibacteriota</taxon>
    </lineage>
</organism>
<feature type="region of interest" description="Disordered" evidence="1">
    <location>
        <begin position="46"/>
        <end position="110"/>
    </location>
</feature>
<feature type="domain" description="TonB C-terminal" evidence="2">
    <location>
        <begin position="129"/>
        <end position="220"/>
    </location>
</feature>
<dbReference type="EMBL" id="VBOS01000474">
    <property type="protein sequence ID" value="TMQ48602.1"/>
    <property type="molecule type" value="Genomic_DNA"/>
</dbReference>
<name>A0A538SB53_UNCEI</name>
<dbReference type="InterPro" id="IPR037682">
    <property type="entry name" value="TonB_C"/>
</dbReference>
<accession>A0A538SB53</accession>
<gene>
    <name evidence="3" type="ORF">E6K72_12885</name>
</gene>
<dbReference type="PROSITE" id="PS52015">
    <property type="entry name" value="TONB_CTD"/>
    <property type="match status" value="1"/>
</dbReference>
<dbReference type="SUPFAM" id="SSF74653">
    <property type="entry name" value="TolA/TonB C-terminal domain"/>
    <property type="match status" value="1"/>
</dbReference>
<evidence type="ECO:0000313" key="3">
    <source>
        <dbReference type="EMBL" id="TMQ48602.1"/>
    </source>
</evidence>
<dbReference type="Pfam" id="PF13103">
    <property type="entry name" value="TonB_2"/>
    <property type="match status" value="1"/>
</dbReference>
<feature type="compositionally biased region" description="Basic and acidic residues" evidence="1">
    <location>
        <begin position="82"/>
        <end position="96"/>
    </location>
</feature>
<sequence length="220" mass="23486">MMRTAAIASFTIHSVVMALLFAIGTGAPRLVPGPEVVQVALIAPPSEVAAPPPPEKREHEPRGETLKPTDETGVKIAPLTPRKQEIEKQHPKKEPEPEPTTTVLPAAPAGPRGLTGEVAVDAGNFEFTYYLLLVRNRVAENWSPPVGLVLRGQPVRAVVHFRIERGGEVGEAALETASGVDFFDRSALRAVLLSTPMPPLPLGFTGADLGVHFGFEYAAP</sequence>
<evidence type="ECO:0000256" key="1">
    <source>
        <dbReference type="SAM" id="MobiDB-lite"/>
    </source>
</evidence>
<feature type="compositionally biased region" description="Low complexity" evidence="1">
    <location>
        <begin position="99"/>
        <end position="110"/>
    </location>
</feature>